<evidence type="ECO:0000313" key="2">
    <source>
        <dbReference type="Proteomes" id="UP000003302"/>
    </source>
</evidence>
<organism evidence="1 2">
    <name type="scientific">Shigella flexneri CDC 796-83</name>
    <dbReference type="NCBI Taxonomy" id="945360"/>
    <lineage>
        <taxon>Bacteria</taxon>
        <taxon>Pseudomonadati</taxon>
        <taxon>Pseudomonadota</taxon>
        <taxon>Gammaproteobacteria</taxon>
        <taxon>Enterobacterales</taxon>
        <taxon>Enterobacteriaceae</taxon>
        <taxon>Shigella</taxon>
    </lineage>
</organism>
<protein>
    <recommendedName>
        <fullName evidence="3">Insertion element IS2 transposase InsD</fullName>
    </recommendedName>
</protein>
<name>A0A6N3QHC4_SHIFL</name>
<dbReference type="Proteomes" id="UP000003302">
    <property type="component" value="Unassembled WGS sequence"/>
</dbReference>
<accession>A0A6N3QHC4</accession>
<dbReference type="EMBL" id="AERO01000153">
    <property type="protein sequence ID" value="EFW58784.1"/>
    <property type="molecule type" value="Genomic_DNA"/>
</dbReference>
<evidence type="ECO:0000313" key="1">
    <source>
        <dbReference type="EMBL" id="EFW58784.1"/>
    </source>
</evidence>
<gene>
    <name evidence="1" type="ORF">SGF_03862</name>
</gene>
<comment type="caution">
    <text evidence="1">The sequence shown here is derived from an EMBL/GenBank/DDBJ whole genome shotgun (WGS) entry which is preliminary data.</text>
</comment>
<proteinExistence type="predicted"/>
<reference evidence="1 2" key="1">
    <citation type="submission" date="2011-01" db="EMBL/GenBank/DDBJ databases">
        <title>Shigella flexneri CDC 796-83 whole genome shotgun sequencing project.</title>
        <authorList>
            <person name="Mane S.P."/>
            <person name="Sobral B.W."/>
            <person name="Cebula T."/>
            <person name="Chertkov O."/>
            <person name="Munk A.C."/>
            <person name="Tapia R."/>
            <person name="Green L."/>
            <person name="Rogers Y."/>
            <person name="Detter J.C."/>
            <person name="Bruce D."/>
            <person name="Brettin T.S."/>
        </authorList>
    </citation>
    <scope>NUCLEOTIDE SEQUENCE [LARGE SCALE GENOMIC DNA]</scope>
    <source>
        <strain evidence="1 2">CDC 796-83</strain>
    </source>
</reference>
<dbReference type="AlphaFoldDB" id="A0A6N3QHC4"/>
<sequence length="39" mass="4909">MFKHYNEWHPHSAQGYRLLRKYLKRRTSNGENDSWFLKI</sequence>
<evidence type="ECO:0008006" key="3">
    <source>
        <dbReference type="Google" id="ProtNLM"/>
    </source>
</evidence>